<organism evidence="2 3">
    <name type="scientific">Kineosporia babensis</name>
    <dbReference type="NCBI Taxonomy" id="499548"/>
    <lineage>
        <taxon>Bacteria</taxon>
        <taxon>Bacillati</taxon>
        <taxon>Actinomycetota</taxon>
        <taxon>Actinomycetes</taxon>
        <taxon>Kineosporiales</taxon>
        <taxon>Kineosporiaceae</taxon>
        <taxon>Kineosporia</taxon>
    </lineage>
</organism>
<keyword evidence="1" id="KW-0812">Transmembrane</keyword>
<keyword evidence="1" id="KW-1133">Transmembrane helix</keyword>
<accession>A0A9X1SXR9</accession>
<dbReference type="Proteomes" id="UP001138997">
    <property type="component" value="Unassembled WGS sequence"/>
</dbReference>
<dbReference type="AlphaFoldDB" id="A0A9X1SXR9"/>
<feature type="transmembrane region" description="Helical" evidence="1">
    <location>
        <begin position="202"/>
        <end position="224"/>
    </location>
</feature>
<keyword evidence="1" id="KW-0472">Membrane</keyword>
<dbReference type="PANTHER" id="PTHR35007">
    <property type="entry name" value="INTEGRAL MEMBRANE PROTEIN-RELATED"/>
    <property type="match status" value="1"/>
</dbReference>
<evidence type="ECO:0008006" key="4">
    <source>
        <dbReference type="Google" id="ProtNLM"/>
    </source>
</evidence>
<evidence type="ECO:0000256" key="1">
    <source>
        <dbReference type="SAM" id="Phobius"/>
    </source>
</evidence>
<feature type="transmembrane region" description="Helical" evidence="1">
    <location>
        <begin position="46"/>
        <end position="67"/>
    </location>
</feature>
<sequence length="226" mass="23779">MSLRLPSADLVITGRDPEAVLSAKIIGATAVALVVAAAGVPLNRAGLLPVLFVLIALVLVGAAAYLLPDVLVRRQARARREEFIQALPVWCDLVALEMAGAAAPQEALVTAAEAGTTWPMHALRDTLHRAVLAREGHWQALTDLGTRIGIPDLAELGRLSQLVSHEGAQVRDTLIERAASIRRRALAGSLGQAGQRDESMRLAVLVVAAGVIGLMMFPGAMAVMSL</sequence>
<keyword evidence="3" id="KW-1185">Reference proteome</keyword>
<dbReference type="RefSeq" id="WP_231448973.1">
    <property type="nucleotide sequence ID" value="NZ_JAJOMB010000027.1"/>
</dbReference>
<reference evidence="2" key="1">
    <citation type="submission" date="2021-11" db="EMBL/GenBank/DDBJ databases">
        <title>Streptomyces corallinus and Kineosporia corallina sp. nov., two new coral-derived marine actinobacteria.</title>
        <authorList>
            <person name="Buangrab K."/>
            <person name="Sutthacheep M."/>
            <person name="Yeemin T."/>
            <person name="Harunari E."/>
            <person name="Igarashi Y."/>
            <person name="Sripreechasak P."/>
            <person name="Kanchanasin P."/>
            <person name="Tanasupawat S."/>
            <person name="Phongsopitanun W."/>
        </authorList>
    </citation>
    <scope>NUCLEOTIDE SEQUENCE</scope>
    <source>
        <strain evidence="2">JCM 31032</strain>
    </source>
</reference>
<feature type="transmembrane region" description="Helical" evidence="1">
    <location>
        <begin position="21"/>
        <end position="40"/>
    </location>
</feature>
<name>A0A9X1SXR9_9ACTN</name>
<evidence type="ECO:0000313" key="3">
    <source>
        <dbReference type="Proteomes" id="UP001138997"/>
    </source>
</evidence>
<dbReference type="EMBL" id="JAJOMB010000027">
    <property type="protein sequence ID" value="MCD5316119.1"/>
    <property type="molecule type" value="Genomic_DNA"/>
</dbReference>
<comment type="caution">
    <text evidence="2">The sequence shown here is derived from an EMBL/GenBank/DDBJ whole genome shotgun (WGS) entry which is preliminary data.</text>
</comment>
<dbReference type="PANTHER" id="PTHR35007:SF1">
    <property type="entry name" value="PILUS ASSEMBLY PROTEIN"/>
    <property type="match status" value="1"/>
</dbReference>
<gene>
    <name evidence="2" type="ORF">LR394_35005</name>
</gene>
<protein>
    <recommendedName>
        <fullName evidence="4">Type II secretion system protein</fullName>
    </recommendedName>
</protein>
<evidence type="ECO:0000313" key="2">
    <source>
        <dbReference type="EMBL" id="MCD5316119.1"/>
    </source>
</evidence>
<proteinExistence type="predicted"/>